<evidence type="ECO:0000313" key="2">
    <source>
        <dbReference type="Proteomes" id="UP000320787"/>
    </source>
</evidence>
<dbReference type="Proteomes" id="UP000320787">
    <property type="component" value="Segment"/>
</dbReference>
<organism evidence="1 2">
    <name type="scientific">Gordonia phage Mayweather</name>
    <dbReference type="NCBI Taxonomy" id="2590931"/>
    <lineage>
        <taxon>Viruses</taxon>
        <taxon>Duplodnaviria</taxon>
        <taxon>Heunggongvirae</taxon>
        <taxon>Uroviricota</taxon>
        <taxon>Caudoviricetes</taxon>
        <taxon>Ponsvirus</taxon>
        <taxon>Ponsvirus mayweather</taxon>
    </lineage>
</organism>
<dbReference type="RefSeq" id="YP_010663132.1">
    <property type="nucleotide sequence ID" value="NC_070892.1"/>
</dbReference>
<reference evidence="1 2" key="1">
    <citation type="submission" date="2019-06" db="EMBL/GenBank/DDBJ databases">
        <authorList>
            <person name="Anderson T.C."/>
            <person name="Ballou V.G."/>
            <person name="Berkey V.K."/>
            <person name="Bonaccorso K.R."/>
            <person name="Busby L.B."/>
            <person name="Carey D.A."/>
            <person name="Cutaia C."/>
            <person name="Dalenburg J."/>
            <person name="Diaz-Ramirez E."/>
            <person name="Holmes K.J."/>
            <person name="Liner T.A."/>
            <person name="McGrew S.T."/>
            <person name="Meares D.P."/>
            <person name="Mordente R.E."/>
            <person name="Pietrzak P.A."/>
            <person name="Shirley O.A."/>
            <person name="Slimani Z."/>
            <person name="Smith A.M."/>
            <person name="Wallace S.D."/>
            <person name="Wright Y.S."/>
            <person name="Williams D.C."/>
            <person name="Garlena R.A."/>
            <person name="Russell D.A."/>
            <person name="Pope W.H."/>
            <person name="Jacobs-Sera D."/>
            <person name="Hatfull G.F."/>
        </authorList>
    </citation>
    <scope>NUCLEOTIDE SEQUENCE [LARGE SCALE GENOMIC DNA]</scope>
</reference>
<proteinExistence type="predicted"/>
<dbReference type="EMBL" id="MN062716">
    <property type="protein sequence ID" value="QDP45232.1"/>
    <property type="molecule type" value="Genomic_DNA"/>
</dbReference>
<name>A0A516KU72_9CAUD</name>
<dbReference type="GeneID" id="77939150"/>
<gene>
    <name evidence="1" type="primary">71</name>
    <name evidence="1" type="ORF">SEA_MAYWEATHER_71</name>
</gene>
<dbReference type="KEGG" id="vg:77939150"/>
<keyword evidence="2" id="KW-1185">Reference proteome</keyword>
<evidence type="ECO:0000313" key="1">
    <source>
        <dbReference type="EMBL" id="QDP45232.1"/>
    </source>
</evidence>
<sequence>MIIALALIRGCAAKEEMRHIKDMIDE</sequence>
<accession>A0A516KU72</accession>
<protein>
    <submittedName>
        <fullName evidence="1">Uncharacterized protein</fullName>
    </submittedName>
</protein>